<protein>
    <submittedName>
        <fullName evidence="1">Uncharacterized protein</fullName>
    </submittedName>
</protein>
<name>A0ABS4HVM3_9BACL</name>
<comment type="caution">
    <text evidence="1">The sequence shown here is derived from an EMBL/GenBank/DDBJ whole genome shotgun (WGS) entry which is preliminary data.</text>
</comment>
<proteinExistence type="predicted"/>
<reference evidence="1 2" key="1">
    <citation type="submission" date="2021-03" db="EMBL/GenBank/DDBJ databases">
        <title>Genomic Encyclopedia of Type Strains, Phase IV (KMG-IV): sequencing the most valuable type-strain genomes for metagenomic binning, comparative biology and taxonomic classification.</title>
        <authorList>
            <person name="Goeker M."/>
        </authorList>
    </citation>
    <scope>NUCLEOTIDE SEQUENCE [LARGE SCALE GENOMIC DNA]</scope>
    <source>
        <strain evidence="1 2">DSM 24950</strain>
    </source>
</reference>
<dbReference type="Proteomes" id="UP001519344">
    <property type="component" value="Unassembled WGS sequence"/>
</dbReference>
<sequence length="138" mass="15233">MIYAYPPIMAVKSYQTHKDYYRVSGVRGIAGGKSTTIRVPLDLPSEGSPYQKFAKAAAKSEAGFVQTANSITNPSAQSVVGAKPADNNRENILEPTRQYIHTHNELQTSLRKSPAYITRKLQAYLQVPVSGQLFDTQM</sequence>
<dbReference type="RefSeq" id="WP_167062573.1">
    <property type="nucleotide sequence ID" value="NZ_JAAOZR010000024.1"/>
</dbReference>
<accession>A0ABS4HVM3</accession>
<evidence type="ECO:0000313" key="2">
    <source>
        <dbReference type="Proteomes" id="UP001519344"/>
    </source>
</evidence>
<gene>
    <name evidence="1" type="ORF">J2Z65_001866</name>
</gene>
<keyword evidence="2" id="KW-1185">Reference proteome</keyword>
<organism evidence="1 2">
    <name type="scientific">Paenibacillus aceris</name>
    <dbReference type="NCBI Taxonomy" id="869555"/>
    <lineage>
        <taxon>Bacteria</taxon>
        <taxon>Bacillati</taxon>
        <taxon>Bacillota</taxon>
        <taxon>Bacilli</taxon>
        <taxon>Bacillales</taxon>
        <taxon>Paenibacillaceae</taxon>
        <taxon>Paenibacillus</taxon>
    </lineage>
</organism>
<dbReference type="EMBL" id="JAGGKV010000003">
    <property type="protein sequence ID" value="MBP1962667.1"/>
    <property type="molecule type" value="Genomic_DNA"/>
</dbReference>
<evidence type="ECO:0000313" key="1">
    <source>
        <dbReference type="EMBL" id="MBP1962667.1"/>
    </source>
</evidence>